<comment type="caution">
    <text evidence="1">The sequence shown here is derived from an EMBL/GenBank/DDBJ whole genome shotgun (WGS) entry which is preliminary data.</text>
</comment>
<dbReference type="Proteomes" id="UP000820818">
    <property type="component" value="Unassembled WGS sequence"/>
</dbReference>
<reference evidence="1" key="1">
    <citation type="submission" date="2022-05" db="EMBL/GenBank/DDBJ databases">
        <title>A multi-omics perspective on studying reproductive biology in Daphnia sinensis.</title>
        <authorList>
            <person name="Jia J."/>
        </authorList>
    </citation>
    <scope>NUCLEOTIDE SEQUENCE</scope>
    <source>
        <strain evidence="1">WSL</strain>
    </source>
</reference>
<gene>
    <name evidence="1" type="ORF">GHT06_003836</name>
</gene>
<evidence type="ECO:0000313" key="2">
    <source>
        <dbReference type="Proteomes" id="UP000820818"/>
    </source>
</evidence>
<dbReference type="AlphaFoldDB" id="A0AAD5KUA3"/>
<dbReference type="EMBL" id="WJBH02000290">
    <property type="protein sequence ID" value="KAI9549650.1"/>
    <property type="molecule type" value="Genomic_DNA"/>
</dbReference>
<accession>A0AAD5KUA3</accession>
<evidence type="ECO:0000313" key="1">
    <source>
        <dbReference type="EMBL" id="KAI9549650.1"/>
    </source>
</evidence>
<keyword evidence="2" id="KW-1185">Reference proteome</keyword>
<sequence>MRGKPLGKSVKGLKAVVDTVKRYGRRKRTISAVKHLDRSLRRVLGTPTRYIAWGSDPLPRQVVSMHESCKSVLRKRAERHARVVHYYRQALALLMDIRKSHLRNPNYTQKAEGAESIYEIAIPISQNPLLGDSVEILKDALAWLYAELARLTRARSWRAAKMEIGKLLSVVQSLANPLFPSRVSAFDKLHQAELRRRYEKLLVKGASHSDDVSRGIAAAVGTRWPVSFFEPDREGEFCVACKQIEPKCKLLGLA</sequence>
<organism evidence="1 2">
    <name type="scientific">Daphnia sinensis</name>
    <dbReference type="NCBI Taxonomy" id="1820382"/>
    <lineage>
        <taxon>Eukaryota</taxon>
        <taxon>Metazoa</taxon>
        <taxon>Ecdysozoa</taxon>
        <taxon>Arthropoda</taxon>
        <taxon>Crustacea</taxon>
        <taxon>Branchiopoda</taxon>
        <taxon>Diplostraca</taxon>
        <taxon>Cladocera</taxon>
        <taxon>Anomopoda</taxon>
        <taxon>Daphniidae</taxon>
        <taxon>Daphnia</taxon>
        <taxon>Daphnia similis group</taxon>
    </lineage>
</organism>
<proteinExistence type="predicted"/>
<name>A0AAD5KUA3_9CRUS</name>
<protein>
    <submittedName>
        <fullName evidence="1">Uncharacterized protein</fullName>
    </submittedName>
</protein>